<dbReference type="GO" id="GO:0004222">
    <property type="term" value="F:metalloendopeptidase activity"/>
    <property type="evidence" value="ECO:0007669"/>
    <property type="project" value="TreeGrafter"/>
</dbReference>
<dbReference type="Gene3D" id="2.70.70.10">
    <property type="entry name" value="Glucose Permease (Domain IIA)"/>
    <property type="match status" value="1"/>
</dbReference>
<dbReference type="CDD" id="cd00118">
    <property type="entry name" value="LysM"/>
    <property type="match status" value="1"/>
</dbReference>
<evidence type="ECO:0000259" key="3">
    <source>
        <dbReference type="PROSITE" id="PS51782"/>
    </source>
</evidence>
<feature type="compositionally biased region" description="Basic and acidic residues" evidence="2">
    <location>
        <begin position="196"/>
        <end position="210"/>
    </location>
</feature>
<dbReference type="SMART" id="SM00257">
    <property type="entry name" value="LysM"/>
    <property type="match status" value="1"/>
</dbReference>
<dbReference type="InterPro" id="IPR036779">
    <property type="entry name" value="LysM_dom_sf"/>
</dbReference>
<sequence length="349" mass="38029">MKHLDFSWQALMIIGIKFFRHGVENGFKPRHGLALFAGLLLSACVSKPHPVPVVEHEFGRYQSIPGRLLTDQSGRRIYIVQRGDTLYGIALKYGLDINQLAERNRISDPAVLRVGQEIELYAAGQEGQVSVQEQSSDQPALFAISQSGYIQSEGGGYQLETLAANGGQSSTLLKTEPKGTMLAYSEAATSQLNKQQQDKKVTPAQHKEAEAAVATQTATQKKSEDKNRSGINWAWPADGKVVNKFSEKARGVGIAGSLSQPVLASAAGTVVYSGSGLRGYGNLVIIKHNETYLSAYGHNRKVLVHEGEKVSRGQKIAEMGNTDSGAVKLHFEIRERGKPVDPLNFLPYR</sequence>
<evidence type="ECO:0000313" key="4">
    <source>
        <dbReference type="EMBL" id="SDY86243.1"/>
    </source>
</evidence>
<dbReference type="InterPro" id="IPR011055">
    <property type="entry name" value="Dup_hybrid_motif"/>
</dbReference>
<dbReference type="SUPFAM" id="SSF51261">
    <property type="entry name" value="Duplicated hybrid motif"/>
    <property type="match status" value="1"/>
</dbReference>
<dbReference type="InterPro" id="IPR050570">
    <property type="entry name" value="Cell_wall_metabolism_enzyme"/>
</dbReference>
<dbReference type="SUPFAM" id="SSF54106">
    <property type="entry name" value="LysM domain"/>
    <property type="match status" value="1"/>
</dbReference>
<dbReference type="PANTHER" id="PTHR21666:SF263">
    <property type="entry name" value="MUREIN HYDROLASE ACTIVATOR NLPD"/>
    <property type="match status" value="1"/>
</dbReference>
<dbReference type="CDD" id="cd12797">
    <property type="entry name" value="M23_peptidase"/>
    <property type="match status" value="1"/>
</dbReference>
<feature type="domain" description="LysM" evidence="3">
    <location>
        <begin position="76"/>
        <end position="120"/>
    </location>
</feature>
<comment type="similarity">
    <text evidence="1">Belongs to the E.coli NlpD/Haemophilus LppB family.</text>
</comment>
<gene>
    <name evidence="4" type="ORF">SAMN05421881_10714</name>
</gene>
<feature type="region of interest" description="Disordered" evidence="2">
    <location>
        <begin position="193"/>
        <end position="232"/>
    </location>
</feature>
<dbReference type="InterPro" id="IPR018392">
    <property type="entry name" value="LysM"/>
</dbReference>
<dbReference type="Proteomes" id="UP000198640">
    <property type="component" value="Unassembled WGS sequence"/>
</dbReference>
<dbReference type="InterPro" id="IPR016047">
    <property type="entry name" value="M23ase_b-sheet_dom"/>
</dbReference>
<keyword evidence="5" id="KW-1185">Reference proteome</keyword>
<evidence type="ECO:0000256" key="2">
    <source>
        <dbReference type="SAM" id="MobiDB-lite"/>
    </source>
</evidence>
<evidence type="ECO:0000313" key="5">
    <source>
        <dbReference type="Proteomes" id="UP000198640"/>
    </source>
</evidence>
<dbReference type="Pfam" id="PF01476">
    <property type="entry name" value="LysM"/>
    <property type="match status" value="1"/>
</dbReference>
<dbReference type="GO" id="GO:0032153">
    <property type="term" value="C:cell division site"/>
    <property type="evidence" value="ECO:0007669"/>
    <property type="project" value="TreeGrafter"/>
</dbReference>
<evidence type="ECO:0000256" key="1">
    <source>
        <dbReference type="ARBA" id="ARBA00038420"/>
    </source>
</evidence>
<accession>A0A1H3NBX7</accession>
<dbReference type="Gene3D" id="3.10.350.10">
    <property type="entry name" value="LysM domain"/>
    <property type="match status" value="1"/>
</dbReference>
<reference evidence="4 5" key="1">
    <citation type="submission" date="2016-10" db="EMBL/GenBank/DDBJ databases">
        <authorList>
            <person name="de Groot N.N."/>
        </authorList>
    </citation>
    <scope>NUCLEOTIDE SEQUENCE [LARGE SCALE GENOMIC DNA]</scope>
    <source>
        <strain evidence="4 5">Nm1</strain>
    </source>
</reference>
<dbReference type="PROSITE" id="PS51782">
    <property type="entry name" value="LYSM"/>
    <property type="match status" value="1"/>
</dbReference>
<dbReference type="RefSeq" id="WP_245725211.1">
    <property type="nucleotide sequence ID" value="NZ_FNOY01000071.1"/>
</dbReference>
<name>A0A1H3NBX7_9PROT</name>
<organism evidence="4 5">
    <name type="scientific">Nitrosomonas halophila</name>
    <dbReference type="NCBI Taxonomy" id="44576"/>
    <lineage>
        <taxon>Bacteria</taxon>
        <taxon>Pseudomonadati</taxon>
        <taxon>Pseudomonadota</taxon>
        <taxon>Betaproteobacteria</taxon>
        <taxon>Nitrosomonadales</taxon>
        <taxon>Nitrosomonadaceae</taxon>
        <taxon>Nitrosomonas</taxon>
    </lineage>
</organism>
<dbReference type="STRING" id="44576.SAMN05421881_10714"/>
<protein>
    <submittedName>
        <fullName evidence="4">Lipoprotein NlpD</fullName>
    </submittedName>
</protein>
<keyword evidence="4" id="KW-0449">Lipoprotein</keyword>
<dbReference type="PANTHER" id="PTHR21666">
    <property type="entry name" value="PEPTIDASE-RELATED"/>
    <property type="match status" value="1"/>
</dbReference>
<dbReference type="Pfam" id="PF01551">
    <property type="entry name" value="Peptidase_M23"/>
    <property type="match status" value="1"/>
</dbReference>
<proteinExistence type="inferred from homology"/>
<feature type="compositionally biased region" description="Low complexity" evidence="2">
    <location>
        <begin position="211"/>
        <end position="220"/>
    </location>
</feature>
<dbReference type="EMBL" id="FNOY01000071">
    <property type="protein sequence ID" value="SDY86243.1"/>
    <property type="molecule type" value="Genomic_DNA"/>
</dbReference>
<dbReference type="GO" id="GO:0009279">
    <property type="term" value="C:cell outer membrane"/>
    <property type="evidence" value="ECO:0007669"/>
    <property type="project" value="TreeGrafter"/>
</dbReference>
<dbReference type="AlphaFoldDB" id="A0A1H3NBX7"/>